<organism evidence="2 3">
    <name type="scientific">Candidatus Doudnabacteria bacterium CG10_big_fil_rev_8_21_14_0_10_42_18</name>
    <dbReference type="NCBI Taxonomy" id="1974552"/>
    <lineage>
        <taxon>Bacteria</taxon>
        <taxon>Candidatus Doudnaibacteriota</taxon>
    </lineage>
</organism>
<reference evidence="3" key="1">
    <citation type="submission" date="2017-09" db="EMBL/GenBank/DDBJ databases">
        <title>Depth-based differentiation of microbial function through sediment-hosted aquifers and enrichment of novel symbionts in the deep terrestrial subsurface.</title>
        <authorList>
            <person name="Probst A.J."/>
            <person name="Ladd B."/>
            <person name="Jarett J.K."/>
            <person name="Geller-Mcgrath D.E."/>
            <person name="Sieber C.M.K."/>
            <person name="Emerson J.B."/>
            <person name="Anantharaman K."/>
            <person name="Thomas B.C."/>
            <person name="Malmstrom R."/>
            <person name="Stieglmeier M."/>
            <person name="Klingl A."/>
            <person name="Woyke T."/>
            <person name="Ryan C.M."/>
            <person name="Banfield J.F."/>
        </authorList>
    </citation>
    <scope>NUCLEOTIDE SEQUENCE [LARGE SCALE GENOMIC DNA]</scope>
</reference>
<name>A0A2H0VAP3_9BACT</name>
<keyword evidence="1" id="KW-0812">Transmembrane</keyword>
<dbReference type="AlphaFoldDB" id="A0A2H0VAP3"/>
<proteinExistence type="predicted"/>
<dbReference type="Proteomes" id="UP000230922">
    <property type="component" value="Unassembled WGS sequence"/>
</dbReference>
<sequence length="64" mass="7653">MDPAEFAIKNARLKLIWTGIFFIHFISAGNPLFMHKRGLTSVNNNGLNKLYFFDKYFTRYLFRF</sequence>
<accession>A0A2H0VAP3</accession>
<protein>
    <submittedName>
        <fullName evidence="2">Uncharacterized protein</fullName>
    </submittedName>
</protein>
<keyword evidence="1" id="KW-1133">Transmembrane helix</keyword>
<evidence type="ECO:0000313" key="2">
    <source>
        <dbReference type="EMBL" id="PIR96166.1"/>
    </source>
</evidence>
<dbReference type="EMBL" id="PFAK01000044">
    <property type="protein sequence ID" value="PIR96166.1"/>
    <property type="molecule type" value="Genomic_DNA"/>
</dbReference>
<comment type="caution">
    <text evidence="2">The sequence shown here is derived from an EMBL/GenBank/DDBJ whole genome shotgun (WGS) entry which is preliminary data.</text>
</comment>
<gene>
    <name evidence="2" type="ORF">COT92_02520</name>
</gene>
<evidence type="ECO:0000313" key="3">
    <source>
        <dbReference type="Proteomes" id="UP000230922"/>
    </source>
</evidence>
<evidence type="ECO:0000256" key="1">
    <source>
        <dbReference type="SAM" id="Phobius"/>
    </source>
</evidence>
<keyword evidence="1" id="KW-0472">Membrane</keyword>
<feature type="transmembrane region" description="Helical" evidence="1">
    <location>
        <begin position="15"/>
        <end position="33"/>
    </location>
</feature>